<reference evidence="3" key="1">
    <citation type="submission" date="2022-11" db="UniProtKB">
        <authorList>
            <consortium name="WormBaseParasite"/>
        </authorList>
    </citation>
    <scope>IDENTIFICATION</scope>
</reference>
<evidence type="ECO:0000313" key="3">
    <source>
        <dbReference type="WBParaSite" id="Gr19_v10_g16270.t1"/>
    </source>
</evidence>
<accession>A0A914HCK8</accession>
<keyword evidence="2" id="KW-1185">Reference proteome</keyword>
<protein>
    <submittedName>
        <fullName evidence="3">Uncharacterized protein</fullName>
    </submittedName>
</protein>
<dbReference type="Proteomes" id="UP000887572">
    <property type="component" value="Unplaced"/>
</dbReference>
<organism evidence="2 3">
    <name type="scientific">Globodera rostochiensis</name>
    <name type="common">Golden nematode worm</name>
    <name type="synonym">Heterodera rostochiensis</name>
    <dbReference type="NCBI Taxonomy" id="31243"/>
    <lineage>
        <taxon>Eukaryota</taxon>
        <taxon>Metazoa</taxon>
        <taxon>Ecdysozoa</taxon>
        <taxon>Nematoda</taxon>
        <taxon>Chromadorea</taxon>
        <taxon>Rhabditida</taxon>
        <taxon>Tylenchina</taxon>
        <taxon>Tylenchomorpha</taxon>
        <taxon>Tylenchoidea</taxon>
        <taxon>Heteroderidae</taxon>
        <taxon>Heteroderinae</taxon>
        <taxon>Globodera</taxon>
    </lineage>
</organism>
<name>A0A914HCK8_GLORO</name>
<dbReference type="WBParaSite" id="Gr19_v10_g16270.t1">
    <property type="protein sequence ID" value="Gr19_v10_g16270.t1"/>
    <property type="gene ID" value="Gr19_v10_g16270"/>
</dbReference>
<dbReference type="AlphaFoldDB" id="A0A914HCK8"/>
<keyword evidence="1" id="KW-0812">Transmembrane</keyword>
<feature type="transmembrane region" description="Helical" evidence="1">
    <location>
        <begin position="27"/>
        <end position="46"/>
    </location>
</feature>
<evidence type="ECO:0000313" key="2">
    <source>
        <dbReference type="Proteomes" id="UP000887572"/>
    </source>
</evidence>
<keyword evidence="1" id="KW-0472">Membrane</keyword>
<keyword evidence="1" id="KW-1133">Transmembrane helix</keyword>
<sequence>MFYSALGYFSHYSALRPFGTGTFGTRIFFVVFGTRTVFALFGTRIIRYSDFRYSDHSALGPHFIAFPSPVQSSPVIFFFQ</sequence>
<proteinExistence type="predicted"/>
<evidence type="ECO:0000256" key="1">
    <source>
        <dbReference type="SAM" id="Phobius"/>
    </source>
</evidence>